<evidence type="ECO:0000313" key="3">
    <source>
        <dbReference type="WBParaSite" id="nRc.2.0.1.t32627-RA"/>
    </source>
</evidence>
<sequence length="82" mass="9384">MSSTPIDEKFSNSSTFGNAESIPPKKKNENNFKIDAKKEKMPIYMFPDSTLFGDSQLLVQQKQEKRASVDEEAPRRSTREQT</sequence>
<accession>A0A915K341</accession>
<dbReference type="WBParaSite" id="nRc.2.0.1.t32627-RA">
    <property type="protein sequence ID" value="nRc.2.0.1.t32627-RA"/>
    <property type="gene ID" value="nRc.2.0.1.g32627"/>
</dbReference>
<evidence type="ECO:0000313" key="2">
    <source>
        <dbReference type="Proteomes" id="UP000887565"/>
    </source>
</evidence>
<feature type="region of interest" description="Disordered" evidence="1">
    <location>
        <begin position="1"/>
        <end position="32"/>
    </location>
</feature>
<proteinExistence type="predicted"/>
<feature type="region of interest" description="Disordered" evidence="1">
    <location>
        <begin position="60"/>
        <end position="82"/>
    </location>
</feature>
<reference evidence="3" key="1">
    <citation type="submission" date="2022-11" db="UniProtKB">
        <authorList>
            <consortium name="WormBaseParasite"/>
        </authorList>
    </citation>
    <scope>IDENTIFICATION</scope>
</reference>
<keyword evidence="2" id="KW-1185">Reference proteome</keyword>
<protein>
    <submittedName>
        <fullName evidence="3">Uncharacterized protein</fullName>
    </submittedName>
</protein>
<feature type="compositionally biased region" description="Basic and acidic residues" evidence="1">
    <location>
        <begin position="62"/>
        <end position="82"/>
    </location>
</feature>
<organism evidence="2 3">
    <name type="scientific">Romanomermis culicivorax</name>
    <name type="common">Nematode worm</name>
    <dbReference type="NCBI Taxonomy" id="13658"/>
    <lineage>
        <taxon>Eukaryota</taxon>
        <taxon>Metazoa</taxon>
        <taxon>Ecdysozoa</taxon>
        <taxon>Nematoda</taxon>
        <taxon>Enoplea</taxon>
        <taxon>Dorylaimia</taxon>
        <taxon>Mermithida</taxon>
        <taxon>Mermithoidea</taxon>
        <taxon>Mermithidae</taxon>
        <taxon>Romanomermis</taxon>
    </lineage>
</organism>
<dbReference type="AlphaFoldDB" id="A0A915K341"/>
<evidence type="ECO:0000256" key="1">
    <source>
        <dbReference type="SAM" id="MobiDB-lite"/>
    </source>
</evidence>
<dbReference type="Proteomes" id="UP000887565">
    <property type="component" value="Unplaced"/>
</dbReference>
<feature type="compositionally biased region" description="Basic and acidic residues" evidence="1">
    <location>
        <begin position="1"/>
        <end position="10"/>
    </location>
</feature>
<name>A0A915K341_ROMCU</name>